<dbReference type="SUPFAM" id="SSF55785">
    <property type="entry name" value="PYP-like sensor domain (PAS domain)"/>
    <property type="match status" value="1"/>
</dbReference>
<feature type="transmembrane region" description="Helical" evidence="9">
    <location>
        <begin position="160"/>
        <end position="181"/>
    </location>
</feature>
<gene>
    <name evidence="12" type="ORF">F3W81_16635</name>
</gene>
<dbReference type="Gene3D" id="3.40.50.2300">
    <property type="match status" value="1"/>
</dbReference>
<feature type="transmembrane region" description="Helical" evidence="9">
    <location>
        <begin position="92"/>
        <end position="110"/>
    </location>
</feature>
<dbReference type="PROSITE" id="PS50109">
    <property type="entry name" value="HIS_KIN"/>
    <property type="match status" value="1"/>
</dbReference>
<accession>A0A7L9WR02</accession>
<dbReference type="GO" id="GO:0004673">
    <property type="term" value="F:protein histidine kinase activity"/>
    <property type="evidence" value="ECO:0007669"/>
    <property type="project" value="UniProtKB-EC"/>
</dbReference>
<evidence type="ECO:0000256" key="1">
    <source>
        <dbReference type="ARBA" id="ARBA00000085"/>
    </source>
</evidence>
<dbReference type="SUPFAM" id="SSF55874">
    <property type="entry name" value="ATPase domain of HSP90 chaperone/DNA topoisomerase II/histidine kinase"/>
    <property type="match status" value="1"/>
</dbReference>
<feature type="transmembrane region" description="Helical" evidence="9">
    <location>
        <begin position="24"/>
        <end position="48"/>
    </location>
</feature>
<dbReference type="InterPro" id="IPR011006">
    <property type="entry name" value="CheY-like_superfamily"/>
</dbReference>
<reference evidence="12 13" key="1">
    <citation type="submission" date="2019-10" db="EMBL/GenBank/DDBJ databases">
        <title>Pseudopuniceibacterium sp. HQ09 islated from Antarctica.</title>
        <authorList>
            <person name="Liao L."/>
            <person name="Su S."/>
            <person name="Chen B."/>
            <person name="Yu Y."/>
        </authorList>
    </citation>
    <scope>NUCLEOTIDE SEQUENCE [LARGE SCALE GENOMIC DNA]</scope>
    <source>
        <strain evidence="12 13">HQ09</strain>
    </source>
</reference>
<evidence type="ECO:0000256" key="3">
    <source>
        <dbReference type="ARBA" id="ARBA00022679"/>
    </source>
</evidence>
<keyword evidence="9" id="KW-0472">Membrane</keyword>
<evidence type="ECO:0000256" key="4">
    <source>
        <dbReference type="ARBA" id="ARBA00022741"/>
    </source>
</evidence>
<dbReference type="KEGG" id="pshq:F3W81_16635"/>
<keyword evidence="7" id="KW-0902">Two-component regulatory system</keyword>
<evidence type="ECO:0000256" key="7">
    <source>
        <dbReference type="ARBA" id="ARBA00023012"/>
    </source>
</evidence>
<feature type="transmembrane region" description="Helical" evidence="9">
    <location>
        <begin position="193"/>
        <end position="216"/>
    </location>
</feature>
<evidence type="ECO:0000256" key="2">
    <source>
        <dbReference type="ARBA" id="ARBA00012438"/>
    </source>
</evidence>
<dbReference type="SMART" id="SM00387">
    <property type="entry name" value="HATPase_c"/>
    <property type="match status" value="1"/>
</dbReference>
<evidence type="ECO:0000313" key="13">
    <source>
        <dbReference type="Proteomes" id="UP000594118"/>
    </source>
</evidence>
<feature type="domain" description="Histidine kinase" evidence="10">
    <location>
        <begin position="445"/>
        <end position="657"/>
    </location>
</feature>
<keyword evidence="8" id="KW-0597">Phosphoprotein</keyword>
<evidence type="ECO:0000256" key="5">
    <source>
        <dbReference type="ARBA" id="ARBA00022777"/>
    </source>
</evidence>
<sequence length="822" mass="87275">MFSEDTPPAPYRDKAKVDQHLRSWSFGLALAAGTMALVILLVGSAAGIDQLTRVQIGLPGMVPATAASLSGIAAALLLAIGPRDRRWQRVGFALAAVVGIYAALRFGIRLSMENTDLMAAPFAPPKDDMSLATSLSLLMAAVSTMVLSSPSAQGDGRLRWLCRVAASCGLILVLVALDGYLFDPQALQQVGVFRAMALPTALCLAVLFCALLLASAEEGWVANLFAPSRGGRLARRTLPLILILPLLMHFLPLHRLEDALPRSHFQLGLFAVTVTLFAAVMVLRAAARINVTEASARIGERQLRQILDGVDAAVFALDGRGDLRMTNQRAEALANAMQAASPVAWLYDTPFHTLEGERRILRPAERPAARILASGRLMPIDLGCLGPDGQEKMLHFTVNRMPDPDSGDLFVLSVQDRTADQMLPSAPQAANENASNGTRHSLSPAMIHNLSNIFGAIRLSADAGLLRDDHHAARRYFNAIKTACSRGMVLTEGNQSAPLSILADSRPLQVFDVTVALFDAVAQARKLIAPPIRVEGELPERALWVRCDPAALNTVVLNLLINARNAIAADGRTDGEILVCIEERTDALCITIIDNGPGMSPDVLSRATEPFFTSGDTQGGLGLATAVAFAQENGGHFELTSREGMGTVARLQLPAAPPPGQAPPPANMHSAPAAEKEVKPAASLVTGTGISLKGLRVLVVEDDPLYGDILAESLRILGADIEMCQNGTQVESFLIEAGTAAPFDVLVTDINLPGPRDGYDVADLLRLHQPDIKVVFMSGFGAPAAGIDPATQGTFLRKPVSVAKMAAAIAASAQERLHATKD</sequence>
<evidence type="ECO:0000256" key="6">
    <source>
        <dbReference type="ARBA" id="ARBA00022840"/>
    </source>
</evidence>
<keyword evidence="3" id="KW-0808">Transferase</keyword>
<feature type="transmembrane region" description="Helical" evidence="9">
    <location>
        <begin position="265"/>
        <end position="287"/>
    </location>
</feature>
<evidence type="ECO:0000256" key="8">
    <source>
        <dbReference type="PROSITE-ProRule" id="PRU00169"/>
    </source>
</evidence>
<dbReference type="InterPro" id="IPR003594">
    <property type="entry name" value="HATPase_dom"/>
</dbReference>
<feature type="transmembrane region" description="Helical" evidence="9">
    <location>
        <begin position="60"/>
        <end position="80"/>
    </location>
</feature>
<dbReference type="PANTHER" id="PTHR43065">
    <property type="entry name" value="SENSOR HISTIDINE KINASE"/>
    <property type="match status" value="1"/>
</dbReference>
<dbReference type="AlphaFoldDB" id="A0A7L9WR02"/>
<keyword evidence="6" id="KW-0067">ATP-binding</keyword>
<dbReference type="PANTHER" id="PTHR43065:SF46">
    <property type="entry name" value="C4-DICARBOXYLATE TRANSPORT SENSOR PROTEIN DCTB"/>
    <property type="match status" value="1"/>
</dbReference>
<dbReference type="GO" id="GO:0005524">
    <property type="term" value="F:ATP binding"/>
    <property type="evidence" value="ECO:0007669"/>
    <property type="project" value="UniProtKB-KW"/>
</dbReference>
<name>A0A7L9WR02_9RHOB</name>
<dbReference type="InterPro" id="IPR001789">
    <property type="entry name" value="Sig_transdc_resp-reg_receiver"/>
</dbReference>
<dbReference type="InterPro" id="IPR035965">
    <property type="entry name" value="PAS-like_dom_sf"/>
</dbReference>
<dbReference type="InterPro" id="IPR036890">
    <property type="entry name" value="HATPase_C_sf"/>
</dbReference>
<dbReference type="Gene3D" id="3.30.565.10">
    <property type="entry name" value="Histidine kinase-like ATPase, C-terminal domain"/>
    <property type="match status" value="1"/>
</dbReference>
<dbReference type="EC" id="2.7.13.3" evidence="2"/>
<keyword evidence="5" id="KW-0418">Kinase</keyword>
<dbReference type="PROSITE" id="PS50110">
    <property type="entry name" value="RESPONSE_REGULATORY"/>
    <property type="match status" value="1"/>
</dbReference>
<evidence type="ECO:0000256" key="9">
    <source>
        <dbReference type="SAM" id="Phobius"/>
    </source>
</evidence>
<dbReference type="Pfam" id="PF00072">
    <property type="entry name" value="Response_reg"/>
    <property type="match status" value="1"/>
</dbReference>
<keyword evidence="9" id="KW-1133">Transmembrane helix</keyword>
<feature type="domain" description="Response regulatory" evidence="11">
    <location>
        <begin position="696"/>
        <end position="813"/>
    </location>
</feature>
<dbReference type="InterPro" id="IPR004358">
    <property type="entry name" value="Sig_transdc_His_kin-like_C"/>
</dbReference>
<proteinExistence type="predicted"/>
<feature type="modified residue" description="4-aspartylphosphate" evidence="8">
    <location>
        <position position="749"/>
    </location>
</feature>
<dbReference type="RefSeq" id="WP_193080371.1">
    <property type="nucleotide sequence ID" value="NZ_CP045201.1"/>
</dbReference>
<dbReference type="SUPFAM" id="SSF52172">
    <property type="entry name" value="CheY-like"/>
    <property type="match status" value="1"/>
</dbReference>
<feature type="transmembrane region" description="Helical" evidence="9">
    <location>
        <begin position="130"/>
        <end position="148"/>
    </location>
</feature>
<protein>
    <recommendedName>
        <fullName evidence="2">histidine kinase</fullName>
        <ecNumber evidence="2">2.7.13.3</ecNumber>
    </recommendedName>
</protein>
<dbReference type="PRINTS" id="PR00344">
    <property type="entry name" value="BCTRLSENSOR"/>
</dbReference>
<evidence type="ECO:0000259" key="10">
    <source>
        <dbReference type="PROSITE" id="PS50109"/>
    </source>
</evidence>
<dbReference type="EMBL" id="CP045201">
    <property type="protein sequence ID" value="QOL82312.1"/>
    <property type="molecule type" value="Genomic_DNA"/>
</dbReference>
<dbReference type="Proteomes" id="UP000594118">
    <property type="component" value="Chromosome"/>
</dbReference>
<keyword evidence="4" id="KW-0547">Nucleotide-binding</keyword>
<keyword evidence="13" id="KW-1185">Reference proteome</keyword>
<dbReference type="GO" id="GO:0000160">
    <property type="term" value="P:phosphorelay signal transduction system"/>
    <property type="evidence" value="ECO:0007669"/>
    <property type="project" value="UniProtKB-KW"/>
</dbReference>
<keyword evidence="9" id="KW-0812">Transmembrane</keyword>
<evidence type="ECO:0000313" key="12">
    <source>
        <dbReference type="EMBL" id="QOL82312.1"/>
    </source>
</evidence>
<organism evidence="12 13">
    <name type="scientific">Pseudooceanicola spongiae</name>
    <dbReference type="NCBI Taxonomy" id="2613965"/>
    <lineage>
        <taxon>Bacteria</taxon>
        <taxon>Pseudomonadati</taxon>
        <taxon>Pseudomonadota</taxon>
        <taxon>Alphaproteobacteria</taxon>
        <taxon>Rhodobacterales</taxon>
        <taxon>Paracoccaceae</taxon>
        <taxon>Pseudooceanicola</taxon>
    </lineage>
</organism>
<comment type="catalytic activity">
    <reaction evidence="1">
        <text>ATP + protein L-histidine = ADP + protein N-phospho-L-histidine.</text>
        <dbReference type="EC" id="2.7.13.3"/>
    </reaction>
</comment>
<evidence type="ECO:0000259" key="11">
    <source>
        <dbReference type="PROSITE" id="PS50110"/>
    </source>
</evidence>
<dbReference type="Pfam" id="PF02518">
    <property type="entry name" value="HATPase_c"/>
    <property type="match status" value="1"/>
</dbReference>
<dbReference type="InterPro" id="IPR005467">
    <property type="entry name" value="His_kinase_dom"/>
</dbReference>
<dbReference type="SMART" id="SM00448">
    <property type="entry name" value="REC"/>
    <property type="match status" value="1"/>
</dbReference>